<keyword evidence="1" id="KW-0521">NADP</keyword>
<dbReference type="SUPFAM" id="SSF50129">
    <property type="entry name" value="GroES-like"/>
    <property type="match status" value="1"/>
</dbReference>
<gene>
    <name evidence="4" type="ORF">B4N89_01845</name>
</gene>
<comment type="caution">
    <text evidence="4">The sequence shown here is derived from an EMBL/GenBank/DDBJ whole genome shotgun (WGS) entry which is preliminary data.</text>
</comment>
<dbReference type="SUPFAM" id="SSF51735">
    <property type="entry name" value="NAD(P)-binding Rossmann-fold domains"/>
    <property type="match status" value="1"/>
</dbReference>
<evidence type="ECO:0000313" key="5">
    <source>
        <dbReference type="Proteomes" id="UP000190037"/>
    </source>
</evidence>
<reference evidence="4 5" key="1">
    <citation type="submission" date="2017-03" db="EMBL/GenBank/DDBJ databases">
        <title>Draft genome sequence of Streptomyces scabrisporus NF3, endophyte isolated from Amphipterygium adstringens.</title>
        <authorList>
            <person name="Vazquez M."/>
            <person name="Ceapa C.D."/>
            <person name="Rodriguez Luna D."/>
            <person name="Sanchez Esquivel S."/>
        </authorList>
    </citation>
    <scope>NUCLEOTIDE SEQUENCE [LARGE SCALE GENOMIC DNA]</scope>
    <source>
        <strain evidence="4 5">NF3</strain>
    </source>
</reference>
<dbReference type="Gene3D" id="3.40.50.720">
    <property type="entry name" value="NAD(P)-binding Rossmann-like Domain"/>
    <property type="match status" value="1"/>
</dbReference>
<dbReference type="Gene3D" id="3.90.180.10">
    <property type="entry name" value="Medium-chain alcohol dehydrogenases, catalytic domain"/>
    <property type="match status" value="1"/>
</dbReference>
<dbReference type="SMART" id="SM00829">
    <property type="entry name" value="PKS_ER"/>
    <property type="match status" value="1"/>
</dbReference>
<keyword evidence="5" id="KW-1185">Reference proteome</keyword>
<dbReference type="InterPro" id="IPR013154">
    <property type="entry name" value="ADH-like_N"/>
</dbReference>
<dbReference type="GO" id="GO:0070402">
    <property type="term" value="F:NADPH binding"/>
    <property type="evidence" value="ECO:0007669"/>
    <property type="project" value="TreeGrafter"/>
</dbReference>
<accession>A0A1T3NTA0</accession>
<dbReference type="InterPro" id="IPR011032">
    <property type="entry name" value="GroES-like_sf"/>
</dbReference>
<dbReference type="CDD" id="cd08270">
    <property type="entry name" value="MDR4"/>
    <property type="match status" value="1"/>
</dbReference>
<evidence type="ECO:0000256" key="1">
    <source>
        <dbReference type="ARBA" id="ARBA00022857"/>
    </source>
</evidence>
<dbReference type="InterPro" id="IPR013149">
    <property type="entry name" value="ADH-like_C"/>
</dbReference>
<keyword evidence="2" id="KW-0560">Oxidoreductase</keyword>
<proteinExistence type="predicted"/>
<evidence type="ECO:0000256" key="2">
    <source>
        <dbReference type="ARBA" id="ARBA00023002"/>
    </source>
</evidence>
<protein>
    <submittedName>
        <fullName evidence="4">Alcohol dehydrogenase</fullName>
    </submittedName>
</protein>
<feature type="domain" description="Enoyl reductase (ER)" evidence="3">
    <location>
        <begin position="9"/>
        <end position="307"/>
    </location>
</feature>
<dbReference type="PANTHER" id="PTHR48106">
    <property type="entry name" value="QUINONE OXIDOREDUCTASE PIG3-RELATED"/>
    <property type="match status" value="1"/>
</dbReference>
<dbReference type="OrthoDB" id="3813297at2"/>
<dbReference type="EMBL" id="MWQN01000001">
    <property type="protein sequence ID" value="OPC79851.1"/>
    <property type="molecule type" value="Genomic_DNA"/>
</dbReference>
<dbReference type="InterPro" id="IPR036291">
    <property type="entry name" value="NAD(P)-bd_dom_sf"/>
</dbReference>
<dbReference type="RefSeq" id="WP_078974121.1">
    <property type="nucleotide sequence ID" value="NZ_MWQN01000001.1"/>
</dbReference>
<evidence type="ECO:0000259" key="3">
    <source>
        <dbReference type="SMART" id="SM00829"/>
    </source>
</evidence>
<dbReference type="STRING" id="159449.B4N89_01845"/>
<name>A0A1T3NTA0_9ACTN</name>
<dbReference type="Pfam" id="PF00107">
    <property type="entry name" value="ADH_zinc_N"/>
    <property type="match status" value="1"/>
</dbReference>
<dbReference type="InterPro" id="IPR020843">
    <property type="entry name" value="ER"/>
</dbReference>
<sequence length="316" mass="31936">MRALVIDHAVASHLTLAEVPDPDPAPDEALVRVRAISINAGEVHFAVPSGANGTIPGWDAAGVVERAAADGSGPPAGTPVTTLGGDGAWAELRAVPTRQLGVVPAGLPMASAAALPVAALSALRALRRIGPILGRRVLITGAGGGVGRFAVQLAARGGAEVVAATGDPARVDELRALGATEVLTDGPPYETAPVFGVLDNVGGPHLPAAHDLLAPGGTLVALGHSAGVGERFAFGALFGDAGRHNRSIVTYFLLDDLAGIDTDLTWLATRTAHGDLDPQIAWRGSWTDIAEAAALLSDRKLGGKAVLTVTDDPTKA</sequence>
<dbReference type="PANTHER" id="PTHR48106:SF18">
    <property type="entry name" value="QUINONE OXIDOREDUCTASE PIG3"/>
    <property type="match status" value="1"/>
</dbReference>
<evidence type="ECO:0000313" key="4">
    <source>
        <dbReference type="EMBL" id="OPC79851.1"/>
    </source>
</evidence>
<dbReference type="Pfam" id="PF08240">
    <property type="entry name" value="ADH_N"/>
    <property type="match status" value="1"/>
</dbReference>
<dbReference type="AlphaFoldDB" id="A0A1T3NTA0"/>
<dbReference type="GO" id="GO:0016651">
    <property type="term" value="F:oxidoreductase activity, acting on NAD(P)H"/>
    <property type="evidence" value="ECO:0007669"/>
    <property type="project" value="TreeGrafter"/>
</dbReference>
<organism evidence="4 5">
    <name type="scientific">Embleya scabrispora</name>
    <dbReference type="NCBI Taxonomy" id="159449"/>
    <lineage>
        <taxon>Bacteria</taxon>
        <taxon>Bacillati</taxon>
        <taxon>Actinomycetota</taxon>
        <taxon>Actinomycetes</taxon>
        <taxon>Kitasatosporales</taxon>
        <taxon>Streptomycetaceae</taxon>
        <taxon>Embleya</taxon>
    </lineage>
</organism>
<dbReference type="Proteomes" id="UP000190037">
    <property type="component" value="Unassembled WGS sequence"/>
</dbReference>